<dbReference type="eggNOG" id="KOG3641">
    <property type="taxonomic scope" value="Eukaryota"/>
</dbReference>
<comment type="caution">
    <text evidence="3">Lacks conserved residue(s) required for the propagation of feature annotation.</text>
</comment>
<dbReference type="SUPFAM" id="SSF53187">
    <property type="entry name" value="Zn-dependent exopeptidases"/>
    <property type="match status" value="1"/>
</dbReference>
<proteinExistence type="inferred from homology"/>
<dbReference type="STRING" id="51511.ENSCSAVP00000000013"/>
<dbReference type="GO" id="GO:0008270">
    <property type="term" value="F:zinc ion binding"/>
    <property type="evidence" value="ECO:0007669"/>
    <property type="project" value="InterPro"/>
</dbReference>
<dbReference type="InParanoid" id="H2Y3W5"/>
<dbReference type="Ensembl" id="ENSCSAVT00000000013.1">
    <property type="protein sequence ID" value="ENSCSAVP00000000013.1"/>
    <property type="gene ID" value="ENSCSAVG00000000011.1"/>
</dbReference>
<evidence type="ECO:0000256" key="2">
    <source>
        <dbReference type="ARBA" id="ARBA00005988"/>
    </source>
</evidence>
<reference evidence="6" key="1">
    <citation type="submission" date="2003-08" db="EMBL/GenBank/DDBJ databases">
        <authorList>
            <person name="Birren B."/>
            <person name="Nusbaum C."/>
            <person name="Abebe A."/>
            <person name="Abouelleil A."/>
            <person name="Adekoya E."/>
            <person name="Ait-zahra M."/>
            <person name="Allen N."/>
            <person name="Allen T."/>
            <person name="An P."/>
            <person name="Anderson M."/>
            <person name="Anderson S."/>
            <person name="Arachchi H."/>
            <person name="Armbruster J."/>
            <person name="Bachantsang P."/>
            <person name="Baldwin J."/>
            <person name="Barry A."/>
            <person name="Bayul T."/>
            <person name="Blitshsteyn B."/>
            <person name="Bloom T."/>
            <person name="Blye J."/>
            <person name="Boguslavskiy L."/>
            <person name="Borowsky M."/>
            <person name="Boukhgalter B."/>
            <person name="Brunache A."/>
            <person name="Butler J."/>
            <person name="Calixte N."/>
            <person name="Calvo S."/>
            <person name="Camarata J."/>
            <person name="Campo K."/>
            <person name="Chang J."/>
            <person name="Cheshatsang Y."/>
            <person name="Citroen M."/>
            <person name="Collymore A."/>
            <person name="Considine T."/>
            <person name="Cook A."/>
            <person name="Cooke P."/>
            <person name="Corum B."/>
            <person name="Cuomo C."/>
            <person name="David R."/>
            <person name="Dawoe T."/>
            <person name="Degray S."/>
            <person name="Dodge S."/>
            <person name="Dooley K."/>
            <person name="Dorje P."/>
            <person name="Dorjee K."/>
            <person name="Dorris L."/>
            <person name="Duffey N."/>
            <person name="Dupes A."/>
            <person name="Elkins T."/>
            <person name="Engels R."/>
            <person name="Erickson J."/>
            <person name="Farina A."/>
            <person name="Faro S."/>
            <person name="Ferreira P."/>
            <person name="Fischer H."/>
            <person name="Fitzgerald M."/>
            <person name="Foley K."/>
            <person name="Gage D."/>
            <person name="Galagan J."/>
            <person name="Gearin G."/>
            <person name="Gnerre S."/>
            <person name="Gnirke A."/>
            <person name="Goyette A."/>
            <person name="Graham J."/>
            <person name="Grandbois E."/>
            <person name="Gyaltsen K."/>
            <person name="Hafez N."/>
            <person name="Hagopian D."/>
            <person name="Hagos B."/>
            <person name="Hall J."/>
            <person name="Hatcher B."/>
            <person name="Heller A."/>
            <person name="Higgins H."/>
            <person name="Honan T."/>
            <person name="Horn A."/>
            <person name="Houde N."/>
            <person name="Hughes L."/>
            <person name="Hulme W."/>
            <person name="Husby E."/>
            <person name="Iliev I."/>
            <person name="Jaffe D."/>
            <person name="Jones C."/>
            <person name="Kamal M."/>
            <person name="Kamat A."/>
            <person name="Kamvysselis M."/>
            <person name="Karlsson E."/>
            <person name="Kells C."/>
            <person name="Kieu A."/>
            <person name="Kisner P."/>
            <person name="Kodira C."/>
            <person name="Kulbokas E."/>
            <person name="Labutti K."/>
            <person name="Lama D."/>
            <person name="Landers T."/>
            <person name="Leger J."/>
            <person name="Levine S."/>
            <person name="Lewis D."/>
            <person name="Lewis T."/>
            <person name="Lindblad-toh K."/>
            <person name="Liu X."/>
            <person name="Lokyitsang T."/>
            <person name="Lokyitsang Y."/>
            <person name="Lucien O."/>
            <person name="Lui A."/>
            <person name="Ma L.J."/>
            <person name="Mabbitt R."/>
            <person name="Macdonald J."/>
            <person name="Maclean C."/>
            <person name="Major J."/>
            <person name="Manning J."/>
            <person name="Marabella R."/>
            <person name="Maru K."/>
            <person name="Matthews C."/>
            <person name="Mauceli E."/>
            <person name="Mccarthy M."/>
            <person name="Mcdonough S."/>
            <person name="Mcghee T."/>
            <person name="Meldrim J."/>
            <person name="Meneus L."/>
            <person name="Mesirov J."/>
            <person name="Mihalev A."/>
            <person name="Mihova T."/>
            <person name="Mikkelsen T."/>
            <person name="Mlenga V."/>
            <person name="Moru K."/>
            <person name="Mozes J."/>
            <person name="Mulrain L."/>
            <person name="Munson G."/>
            <person name="Naylor J."/>
            <person name="Newes C."/>
            <person name="Nguyen C."/>
            <person name="Nguyen N."/>
            <person name="Nguyen T."/>
            <person name="Nicol R."/>
            <person name="Nielsen C."/>
            <person name="Nizzari M."/>
            <person name="Norbu C."/>
            <person name="Norbu N."/>
            <person name="O'donnell P."/>
            <person name="Okoawo O."/>
            <person name="O'leary S."/>
            <person name="Omotosho B."/>
            <person name="O'neill K."/>
            <person name="Osman S."/>
            <person name="Parker S."/>
            <person name="Perrin D."/>
            <person name="Phunkhang P."/>
            <person name="Piqani B."/>
            <person name="Purcell S."/>
            <person name="Rachupka T."/>
            <person name="Ramasamy U."/>
            <person name="Rameau R."/>
            <person name="Ray V."/>
            <person name="Raymond C."/>
            <person name="Retta R."/>
            <person name="Richardson S."/>
            <person name="Rise C."/>
            <person name="Rodriguez J."/>
            <person name="Rogers J."/>
            <person name="Rogov P."/>
            <person name="Rutman M."/>
            <person name="Schupbach R."/>
            <person name="Seaman C."/>
            <person name="Settipalli S."/>
            <person name="Sharpe T."/>
            <person name="Sheridan J."/>
            <person name="Sherpa N."/>
            <person name="Shi J."/>
            <person name="Smirnov S."/>
            <person name="Smith C."/>
            <person name="Sougnez C."/>
            <person name="Spencer B."/>
            <person name="Stalker J."/>
            <person name="Stange-thomann N."/>
            <person name="Stavropoulos S."/>
            <person name="Stetson K."/>
            <person name="Stone C."/>
            <person name="Stone S."/>
            <person name="Stubbs M."/>
            <person name="Talamas J."/>
            <person name="Tchuinga P."/>
            <person name="Tenzing P."/>
            <person name="Tesfaye S."/>
            <person name="Theodore J."/>
            <person name="Thoulutsang Y."/>
            <person name="Topham K."/>
            <person name="Towey S."/>
            <person name="Tsamla T."/>
            <person name="Tsomo N."/>
            <person name="Vallee D."/>
            <person name="Vassiliev H."/>
            <person name="Venkataraman V."/>
            <person name="Vinson J."/>
            <person name="Vo A."/>
            <person name="Wade C."/>
            <person name="Wang S."/>
            <person name="Wangchuk T."/>
            <person name="Wangdi T."/>
            <person name="Whittaker C."/>
            <person name="Wilkinson J."/>
            <person name="Wu Y."/>
            <person name="Wyman D."/>
            <person name="Yadav S."/>
            <person name="Yang S."/>
            <person name="Yang X."/>
            <person name="Yeager S."/>
            <person name="Yee E."/>
            <person name="Young G."/>
            <person name="Zainoun J."/>
            <person name="Zembeck L."/>
            <person name="Zimmer A."/>
            <person name="Zody M."/>
            <person name="Lander E."/>
        </authorList>
    </citation>
    <scope>NUCLEOTIDE SEQUENCE [LARGE SCALE GENOMIC DNA]</scope>
</reference>
<comment type="cofactor">
    <cofactor evidence="1">
        <name>Zn(2+)</name>
        <dbReference type="ChEBI" id="CHEBI:29105"/>
    </cofactor>
</comment>
<dbReference type="Proteomes" id="UP000007875">
    <property type="component" value="Unassembled WGS sequence"/>
</dbReference>
<evidence type="ECO:0000256" key="1">
    <source>
        <dbReference type="ARBA" id="ARBA00001947"/>
    </source>
</evidence>
<keyword evidence="6" id="KW-1185">Reference proteome</keyword>
<name>H2Y3W5_CIOSA</name>
<dbReference type="Gene3D" id="3.40.630.10">
    <property type="entry name" value="Zn peptidases"/>
    <property type="match status" value="1"/>
</dbReference>
<dbReference type="Gene3D" id="2.60.40.3120">
    <property type="match status" value="1"/>
</dbReference>
<evidence type="ECO:0000313" key="5">
    <source>
        <dbReference type="Ensembl" id="ENSCSAVP00000000013.1"/>
    </source>
</evidence>
<dbReference type="OMA" id="YSETWAR"/>
<dbReference type="GO" id="GO:0004181">
    <property type="term" value="F:metallocarboxypeptidase activity"/>
    <property type="evidence" value="ECO:0007669"/>
    <property type="project" value="InterPro"/>
</dbReference>
<protein>
    <recommendedName>
        <fullName evidence="4">Peptidase M14 domain-containing protein</fullName>
    </recommendedName>
</protein>
<dbReference type="Pfam" id="PF00246">
    <property type="entry name" value="Peptidase_M14"/>
    <property type="match status" value="1"/>
</dbReference>
<dbReference type="InterPro" id="IPR050821">
    <property type="entry name" value="Cytosolic_carboxypeptidase"/>
</dbReference>
<dbReference type="AlphaFoldDB" id="H2Y3W5"/>
<dbReference type="InterPro" id="IPR000834">
    <property type="entry name" value="Peptidase_M14"/>
</dbReference>
<reference evidence="5" key="2">
    <citation type="submission" date="2025-08" db="UniProtKB">
        <authorList>
            <consortium name="Ensembl"/>
        </authorList>
    </citation>
    <scope>IDENTIFICATION</scope>
</reference>
<comment type="similarity">
    <text evidence="2 3">Belongs to the peptidase M14 family.</text>
</comment>
<dbReference type="PANTHER" id="PTHR12756:SF45">
    <property type="entry name" value="CYTOSOLIC CARBOXYPEPTIDASE NNA1"/>
    <property type="match status" value="1"/>
</dbReference>
<dbReference type="PROSITE" id="PS52035">
    <property type="entry name" value="PEPTIDASE_M14"/>
    <property type="match status" value="1"/>
</dbReference>
<evidence type="ECO:0000259" key="4">
    <source>
        <dbReference type="PROSITE" id="PS52035"/>
    </source>
</evidence>
<dbReference type="PANTHER" id="PTHR12756">
    <property type="entry name" value="CYTOSOLIC CARBOXYPEPTIDASE"/>
    <property type="match status" value="1"/>
</dbReference>
<sequence length="178" mass="20464">MRPVFYSELNAKKNKIGWVRGGSNIRYYRNNLGSREGRTFYGLTWTCNFPFKDDSCYFAHCFPYTYTDLQEYLLDLANDPVRSRFCKQRVLCRTLAGNLVYILTITSPSRNPEISRAKRAVVLTARVHPGETNASWMMKGFLDYLSGSSADAKLLRDTFIFKIVPMLNPDGVIVGNYR</sequence>
<organism evidence="5 6">
    <name type="scientific">Ciona savignyi</name>
    <name type="common">Pacific transparent sea squirt</name>
    <dbReference type="NCBI Taxonomy" id="51511"/>
    <lineage>
        <taxon>Eukaryota</taxon>
        <taxon>Metazoa</taxon>
        <taxon>Chordata</taxon>
        <taxon>Tunicata</taxon>
        <taxon>Ascidiacea</taxon>
        <taxon>Phlebobranchia</taxon>
        <taxon>Cionidae</taxon>
        <taxon>Ciona</taxon>
    </lineage>
</organism>
<feature type="domain" description="Peptidase M14" evidence="4">
    <location>
        <begin position="62"/>
        <end position="178"/>
    </location>
</feature>
<dbReference type="GeneTree" id="ENSGT00940000160916"/>
<dbReference type="HOGENOM" id="CLU_1513883_0_0_1"/>
<accession>H2Y3W5</accession>
<reference evidence="5" key="3">
    <citation type="submission" date="2025-09" db="UniProtKB">
        <authorList>
            <consortium name="Ensembl"/>
        </authorList>
    </citation>
    <scope>IDENTIFICATION</scope>
</reference>
<dbReference type="GO" id="GO:0006508">
    <property type="term" value="P:proteolysis"/>
    <property type="evidence" value="ECO:0007669"/>
    <property type="project" value="InterPro"/>
</dbReference>
<evidence type="ECO:0000256" key="3">
    <source>
        <dbReference type="PROSITE-ProRule" id="PRU01379"/>
    </source>
</evidence>
<evidence type="ECO:0000313" key="6">
    <source>
        <dbReference type="Proteomes" id="UP000007875"/>
    </source>
</evidence>